<dbReference type="PRINTS" id="PR00721">
    <property type="entry name" value="STOMATIN"/>
</dbReference>
<reference evidence="4" key="1">
    <citation type="journal article" date="2017" name="Nat. Commun.">
        <title>The asparagus genome sheds light on the origin and evolution of a young Y chromosome.</title>
        <authorList>
            <person name="Harkess A."/>
            <person name="Zhou J."/>
            <person name="Xu C."/>
            <person name="Bowers J.E."/>
            <person name="Van der Hulst R."/>
            <person name="Ayyampalayam S."/>
            <person name="Mercati F."/>
            <person name="Riccardi P."/>
            <person name="McKain M.R."/>
            <person name="Kakrana A."/>
            <person name="Tang H."/>
            <person name="Ray J."/>
            <person name="Groenendijk J."/>
            <person name="Arikit S."/>
            <person name="Mathioni S.M."/>
            <person name="Nakano M."/>
            <person name="Shan H."/>
            <person name="Telgmann-Rauber A."/>
            <person name="Kanno A."/>
            <person name="Yue Z."/>
            <person name="Chen H."/>
            <person name="Li W."/>
            <person name="Chen Y."/>
            <person name="Xu X."/>
            <person name="Zhang Y."/>
            <person name="Luo S."/>
            <person name="Chen H."/>
            <person name="Gao J."/>
            <person name="Mao Z."/>
            <person name="Pires J.C."/>
            <person name="Luo M."/>
            <person name="Kudrna D."/>
            <person name="Wing R.A."/>
            <person name="Meyers B.C."/>
            <person name="Yi K."/>
            <person name="Kong H."/>
            <person name="Lavrijsen P."/>
            <person name="Sunseri F."/>
            <person name="Falavigna A."/>
            <person name="Ye Y."/>
            <person name="Leebens-Mack J.H."/>
            <person name="Chen G."/>
        </authorList>
    </citation>
    <scope>NUCLEOTIDE SEQUENCE [LARGE SCALE GENOMIC DNA]</scope>
    <source>
        <strain evidence="4">cv. DH0086</strain>
    </source>
</reference>
<protein>
    <recommendedName>
        <fullName evidence="2">Band 7 domain-containing protein</fullName>
    </recommendedName>
</protein>
<dbReference type="PANTHER" id="PTHR43327:SF10">
    <property type="entry name" value="STOMATIN-LIKE PROTEIN 2, MITOCHONDRIAL"/>
    <property type="match status" value="1"/>
</dbReference>
<dbReference type="Gene3D" id="3.30.479.30">
    <property type="entry name" value="Band 7 domain"/>
    <property type="match status" value="1"/>
</dbReference>
<dbReference type="InterPro" id="IPR001972">
    <property type="entry name" value="Stomatin_HflK_fam"/>
</dbReference>
<dbReference type="PANTHER" id="PTHR43327">
    <property type="entry name" value="STOMATIN-LIKE PROTEIN 2, MITOCHONDRIAL"/>
    <property type="match status" value="1"/>
</dbReference>
<gene>
    <name evidence="3" type="ORF">A4U43_C06F14510</name>
</gene>
<dbReference type="InterPro" id="IPR036013">
    <property type="entry name" value="Band_7/SPFH_dom_sf"/>
</dbReference>
<keyword evidence="1" id="KW-0449">Lipoprotein</keyword>
<keyword evidence="4" id="KW-1185">Reference proteome</keyword>
<dbReference type="Pfam" id="PF01145">
    <property type="entry name" value="Band_7"/>
    <property type="match status" value="1"/>
</dbReference>
<evidence type="ECO:0000313" key="3">
    <source>
        <dbReference type="EMBL" id="ONK67009.1"/>
    </source>
</evidence>
<dbReference type="GO" id="GO:0016020">
    <property type="term" value="C:membrane"/>
    <property type="evidence" value="ECO:0007669"/>
    <property type="project" value="InterPro"/>
</dbReference>
<sequence length="125" mass="14423">MRRLCEWHYSKQSVINDAASGWGVECIRYEIMDVTPPPRVLTAMKMQVEAERKKRAQILEAEGEKESHIKRAEGNKQSAILTAEGVYLLTEVLVIGEFSIPGYNEAFWKELDGVKQIWKNRKELK</sequence>
<evidence type="ECO:0000256" key="1">
    <source>
        <dbReference type="ARBA" id="ARBA00023288"/>
    </source>
</evidence>
<evidence type="ECO:0000313" key="4">
    <source>
        <dbReference type="Proteomes" id="UP000243459"/>
    </source>
</evidence>
<dbReference type="InterPro" id="IPR050710">
    <property type="entry name" value="Band7/mec-2_domain"/>
</dbReference>
<dbReference type="InterPro" id="IPR001107">
    <property type="entry name" value="Band_7"/>
</dbReference>
<accession>A0A5P1EQD2</accession>
<evidence type="ECO:0000259" key="2">
    <source>
        <dbReference type="Pfam" id="PF01145"/>
    </source>
</evidence>
<dbReference type="SUPFAM" id="SSF117892">
    <property type="entry name" value="Band 7/SPFH domain"/>
    <property type="match status" value="1"/>
</dbReference>
<name>A0A5P1EQD2_ASPOF</name>
<dbReference type="AlphaFoldDB" id="A0A5P1EQD2"/>
<dbReference type="Proteomes" id="UP000243459">
    <property type="component" value="Chromosome 6"/>
</dbReference>
<dbReference type="EMBL" id="CM007386">
    <property type="protein sequence ID" value="ONK67009.1"/>
    <property type="molecule type" value="Genomic_DNA"/>
</dbReference>
<proteinExistence type="predicted"/>
<dbReference type="Gramene" id="ONK67009">
    <property type="protein sequence ID" value="ONK67009"/>
    <property type="gene ID" value="A4U43_C06F14510"/>
</dbReference>
<organism evidence="3 4">
    <name type="scientific">Asparagus officinalis</name>
    <name type="common">Garden asparagus</name>
    <dbReference type="NCBI Taxonomy" id="4686"/>
    <lineage>
        <taxon>Eukaryota</taxon>
        <taxon>Viridiplantae</taxon>
        <taxon>Streptophyta</taxon>
        <taxon>Embryophyta</taxon>
        <taxon>Tracheophyta</taxon>
        <taxon>Spermatophyta</taxon>
        <taxon>Magnoliopsida</taxon>
        <taxon>Liliopsida</taxon>
        <taxon>Asparagales</taxon>
        <taxon>Asparagaceae</taxon>
        <taxon>Asparagoideae</taxon>
        <taxon>Asparagus</taxon>
    </lineage>
</organism>
<feature type="domain" description="Band 7" evidence="2">
    <location>
        <begin position="15"/>
        <end position="65"/>
    </location>
</feature>